<dbReference type="GeneID" id="25986969"/>
<dbReference type="InterPro" id="IPR003323">
    <property type="entry name" value="OTU_dom"/>
</dbReference>
<feature type="compositionally biased region" description="Low complexity" evidence="1">
    <location>
        <begin position="514"/>
        <end position="538"/>
    </location>
</feature>
<keyword evidence="2" id="KW-1133">Transmembrane helix</keyword>
<feature type="region of interest" description="Disordered" evidence="1">
    <location>
        <begin position="1"/>
        <end position="95"/>
    </location>
</feature>
<dbReference type="RefSeq" id="XP_014178729.1">
    <property type="nucleotide sequence ID" value="XM_014323254.1"/>
</dbReference>
<dbReference type="SUPFAM" id="SSF54001">
    <property type="entry name" value="Cysteine proteinases"/>
    <property type="match status" value="1"/>
</dbReference>
<keyword evidence="2" id="KW-0472">Membrane</keyword>
<dbReference type="PANTHER" id="PTHR12419:SF10">
    <property type="entry name" value="DEUBIQUITINASE OTUD6B"/>
    <property type="match status" value="1"/>
</dbReference>
<feature type="compositionally biased region" description="Basic residues" evidence="1">
    <location>
        <begin position="1"/>
        <end position="13"/>
    </location>
</feature>
<feature type="transmembrane region" description="Helical" evidence="2">
    <location>
        <begin position="432"/>
        <end position="452"/>
    </location>
</feature>
<reference evidence="4 5" key="1">
    <citation type="journal article" date="2012" name="Eukaryot. Cell">
        <title>Draft genome sequence of CBS 2479, the standard type strain of Trichosporon asahii.</title>
        <authorList>
            <person name="Yang R.Y."/>
            <person name="Li H.T."/>
            <person name="Zhu H."/>
            <person name="Zhou G.P."/>
            <person name="Wang M."/>
            <person name="Wang L."/>
        </authorList>
    </citation>
    <scope>NUCLEOTIDE SEQUENCE [LARGE SCALE GENOMIC DNA]</scope>
    <source>
        <strain evidence="5">ATCC 90039 / CBS 2479 / JCM 2466 / KCTC 7840 / NCYC 2677 / UAMH 7654</strain>
    </source>
</reference>
<dbReference type="VEuPathDB" id="FungiDB:A1Q1_03456"/>
<dbReference type="CDD" id="cd22748">
    <property type="entry name" value="OTU_OTUD6-like"/>
    <property type="match status" value="1"/>
</dbReference>
<dbReference type="KEGG" id="tasa:A1Q1_03456"/>
<evidence type="ECO:0000259" key="3">
    <source>
        <dbReference type="PROSITE" id="PS50802"/>
    </source>
</evidence>
<proteinExistence type="predicted"/>
<keyword evidence="2" id="KW-0812">Transmembrane</keyword>
<name>J6ESZ9_TRIAS</name>
<evidence type="ECO:0000313" key="4">
    <source>
        <dbReference type="EMBL" id="EJT47679.1"/>
    </source>
</evidence>
<evidence type="ECO:0000256" key="1">
    <source>
        <dbReference type="SAM" id="MobiDB-lite"/>
    </source>
</evidence>
<dbReference type="PANTHER" id="PTHR12419">
    <property type="entry name" value="OTU DOMAIN CONTAINING PROTEIN"/>
    <property type="match status" value="1"/>
</dbReference>
<comment type="caution">
    <text evidence="4">The sequence shown here is derived from an EMBL/GenBank/DDBJ whole genome shotgun (WGS) entry which is preliminary data.</text>
</comment>
<feature type="compositionally biased region" description="Polar residues" evidence="1">
    <location>
        <begin position="14"/>
        <end position="30"/>
    </location>
</feature>
<dbReference type="OrthoDB" id="415023at2759"/>
<dbReference type="EMBL" id="ALBS01000233">
    <property type="protein sequence ID" value="EJT47679.1"/>
    <property type="molecule type" value="Genomic_DNA"/>
</dbReference>
<feature type="region of interest" description="Disordered" evidence="1">
    <location>
        <begin position="470"/>
        <end position="597"/>
    </location>
</feature>
<dbReference type="GO" id="GO:0004843">
    <property type="term" value="F:cysteine-type deubiquitinase activity"/>
    <property type="evidence" value="ECO:0007669"/>
    <property type="project" value="TreeGrafter"/>
</dbReference>
<dbReference type="InterPro" id="IPR038765">
    <property type="entry name" value="Papain-like_cys_pep_sf"/>
</dbReference>
<evidence type="ECO:0000256" key="2">
    <source>
        <dbReference type="SAM" id="Phobius"/>
    </source>
</evidence>
<feature type="domain" description="OTU" evidence="3">
    <location>
        <begin position="225"/>
        <end position="357"/>
    </location>
</feature>
<feature type="compositionally biased region" description="Polar residues" evidence="1">
    <location>
        <begin position="484"/>
        <end position="493"/>
    </location>
</feature>
<organism evidence="4 5">
    <name type="scientific">Trichosporon asahii var. asahii (strain ATCC 90039 / CBS 2479 / JCM 2466 / KCTC 7840 / NBRC 103889/ NCYC 2677 / UAMH 7654)</name>
    <name type="common">Yeast</name>
    <dbReference type="NCBI Taxonomy" id="1186058"/>
    <lineage>
        <taxon>Eukaryota</taxon>
        <taxon>Fungi</taxon>
        <taxon>Dikarya</taxon>
        <taxon>Basidiomycota</taxon>
        <taxon>Agaricomycotina</taxon>
        <taxon>Tremellomycetes</taxon>
        <taxon>Trichosporonales</taxon>
        <taxon>Trichosporonaceae</taxon>
        <taxon>Trichosporon</taxon>
    </lineage>
</organism>
<dbReference type="InterPro" id="IPR050704">
    <property type="entry name" value="Peptidase_C85-like"/>
</dbReference>
<dbReference type="PROSITE" id="PS50802">
    <property type="entry name" value="OTU"/>
    <property type="match status" value="1"/>
</dbReference>
<dbReference type="FunFam" id="3.90.70.80:FF:000025">
    <property type="entry name" value="Unplaced genomic scaffold supercont1.1, whole genome shotgun sequence"/>
    <property type="match status" value="1"/>
</dbReference>
<dbReference type="Pfam" id="PF02338">
    <property type="entry name" value="OTU"/>
    <property type="match status" value="1"/>
</dbReference>
<gene>
    <name evidence="4" type="ORF">A1Q1_03456</name>
</gene>
<feature type="compositionally biased region" description="Low complexity" evidence="1">
    <location>
        <begin position="76"/>
        <end position="92"/>
    </location>
</feature>
<evidence type="ECO:0000313" key="5">
    <source>
        <dbReference type="Proteomes" id="UP000002748"/>
    </source>
</evidence>
<dbReference type="AlphaFoldDB" id="J6ESZ9"/>
<sequence length="597" mass="63987">MGGGKRRALKKLLNKQQNSESPSPYDTPISSEPLDIDAILAGDDSTSAPPSPEQAKAKTIPVPPSPQSTTNGAAVPGGNASPAPSQASAPAALGGGGMYGSGHGIFGGQQGGRGGKKSSKQRFAERQCHVAGRHVRRQHNKVHDCIVTIALLPPPMVAKLWRIGVPYVRELRDAVLQPLRPNGARKQQALLESAPPADPSWNAQLEAERQEEIRVISNACGVLGRSIYEVQPDGHCMYAAVADQLGQMGVLPAEQANNPYHTRRTAAKYMREHQDDFLPFLASVDGEDMPGATDDGIMTPEQYREYCHRVESTAEWGGEPEALSRAFNIPIHVIQCGPPVVVSHGGQNDAFGGATTPEESAALGDGVVRISYHRRMYGLGEVQRWLDREAAHDAECAWTSPHPAQHAAPHQAVQKLQRMLQKRGHKQHGGSMWPTIFVVVVFAAAAGAWYYYRKRREETVLPLHGIRAPLRLSTDDDGPPAETFIQNSDSTDSLPALAAGDVPYLPRAQEEAEAAQASKLRSLSVSPHPHSHSSRSSPAPGNKPYTDAGGNQSEDPLGVSVNSSGKRRKSKSSDPGSDSDGEGDGTNVFSIADDDDE</sequence>
<dbReference type="GO" id="GO:0016579">
    <property type="term" value="P:protein deubiquitination"/>
    <property type="evidence" value="ECO:0007669"/>
    <property type="project" value="TreeGrafter"/>
</dbReference>
<accession>J6ESZ9</accession>
<dbReference type="Gene3D" id="3.90.70.80">
    <property type="match status" value="1"/>
</dbReference>
<dbReference type="Proteomes" id="UP000002748">
    <property type="component" value="Unassembled WGS sequence"/>
</dbReference>
<protein>
    <recommendedName>
        <fullName evidence="3">OTU domain-containing protein</fullName>
    </recommendedName>
</protein>
<dbReference type="HOGENOM" id="CLU_034963_1_0_1"/>